<dbReference type="Proteomes" id="UP000694257">
    <property type="component" value="Chromosome"/>
</dbReference>
<dbReference type="EMBL" id="CP078145">
    <property type="protein sequence ID" value="QXN94498.1"/>
    <property type="molecule type" value="Genomic_DNA"/>
</dbReference>
<gene>
    <name evidence="1" type="ORF">KV110_16465</name>
</gene>
<evidence type="ECO:0000313" key="1">
    <source>
        <dbReference type="EMBL" id="QXN94498.1"/>
    </source>
</evidence>
<reference evidence="1 2" key="1">
    <citation type="submission" date="2021-07" db="EMBL/GenBank/DDBJ databases">
        <title>Whole Genome Sequence of Nocardia Iowensis.</title>
        <authorList>
            <person name="Lamm A."/>
            <person name="Collins-Fairclough A.M."/>
            <person name="Bunk B."/>
            <person name="Sproer C."/>
        </authorList>
    </citation>
    <scope>NUCLEOTIDE SEQUENCE [LARGE SCALE GENOMIC DNA]</scope>
    <source>
        <strain evidence="1 2">NRRL 5646</strain>
    </source>
</reference>
<name>A0ABX8RY69_NOCIO</name>
<dbReference type="RefSeq" id="WP_218477066.1">
    <property type="nucleotide sequence ID" value="NZ_BAABJN010000015.1"/>
</dbReference>
<sequence>MCPRCDNTETHVLAHAPVADTWQVLQCTRCLYTWRTTEPPRRTQPELYPEQFRMTDTDINTAPEVPAIPPLHSTDQHS</sequence>
<keyword evidence="2" id="KW-1185">Reference proteome</keyword>
<accession>A0ABX8RY69</accession>
<evidence type="ECO:0000313" key="2">
    <source>
        <dbReference type="Proteomes" id="UP000694257"/>
    </source>
</evidence>
<dbReference type="Pfam" id="PF26358">
    <property type="entry name" value="EcdD_BsdD_detox"/>
    <property type="match status" value="1"/>
</dbReference>
<protein>
    <recommendedName>
        <fullName evidence="3">Phenolic acid decarboxylase subunit D</fullName>
    </recommendedName>
</protein>
<organism evidence="1 2">
    <name type="scientific">Nocardia iowensis</name>
    <dbReference type="NCBI Taxonomy" id="204891"/>
    <lineage>
        <taxon>Bacteria</taxon>
        <taxon>Bacillati</taxon>
        <taxon>Actinomycetota</taxon>
        <taxon>Actinomycetes</taxon>
        <taxon>Mycobacteriales</taxon>
        <taxon>Nocardiaceae</taxon>
        <taxon>Nocardia</taxon>
    </lineage>
</organism>
<dbReference type="NCBIfam" id="NF041205">
    <property type="entry name" value="VdcD"/>
    <property type="match status" value="1"/>
</dbReference>
<dbReference type="InterPro" id="IPR047707">
    <property type="entry name" value="VdcD-like"/>
</dbReference>
<evidence type="ECO:0008006" key="3">
    <source>
        <dbReference type="Google" id="ProtNLM"/>
    </source>
</evidence>
<proteinExistence type="predicted"/>